<evidence type="ECO:0000256" key="2">
    <source>
        <dbReference type="SAM" id="Phobius"/>
    </source>
</evidence>
<comment type="caution">
    <text evidence="3">The sequence shown here is derived from an EMBL/GenBank/DDBJ whole genome shotgun (WGS) entry which is preliminary data.</text>
</comment>
<keyword evidence="4" id="KW-1185">Reference proteome</keyword>
<feature type="compositionally biased region" description="Polar residues" evidence="1">
    <location>
        <begin position="117"/>
        <end position="136"/>
    </location>
</feature>
<dbReference type="Proteomes" id="UP001050691">
    <property type="component" value="Unassembled WGS sequence"/>
</dbReference>
<keyword evidence="2" id="KW-1133">Transmembrane helix</keyword>
<feature type="region of interest" description="Disordered" evidence="1">
    <location>
        <begin position="115"/>
        <end position="136"/>
    </location>
</feature>
<keyword evidence="2" id="KW-0472">Membrane</keyword>
<feature type="transmembrane region" description="Helical" evidence="2">
    <location>
        <begin position="12"/>
        <end position="41"/>
    </location>
</feature>
<feature type="transmembrane region" description="Helical" evidence="2">
    <location>
        <begin position="87"/>
        <end position="107"/>
    </location>
</feature>
<dbReference type="AlphaFoldDB" id="A0AAV5ASX5"/>
<evidence type="ECO:0000256" key="1">
    <source>
        <dbReference type="SAM" id="MobiDB-lite"/>
    </source>
</evidence>
<evidence type="ECO:0000313" key="3">
    <source>
        <dbReference type="EMBL" id="GJJ15441.1"/>
    </source>
</evidence>
<keyword evidence="2" id="KW-0812">Transmembrane</keyword>
<name>A0AAV5ASX5_9AGAM</name>
<gene>
    <name evidence="3" type="ORF">Clacol_009719</name>
</gene>
<proteinExistence type="predicted"/>
<reference evidence="3" key="1">
    <citation type="submission" date="2021-10" db="EMBL/GenBank/DDBJ databases">
        <title>De novo Genome Assembly of Clathrus columnatus (Basidiomycota, Fungi) Using Illumina and Nanopore Sequence Data.</title>
        <authorList>
            <person name="Ogiso-Tanaka E."/>
            <person name="Itagaki H."/>
            <person name="Hosoya T."/>
            <person name="Hosaka K."/>
        </authorList>
    </citation>
    <scope>NUCLEOTIDE SEQUENCE</scope>
    <source>
        <strain evidence="3">MO-923</strain>
    </source>
</reference>
<protein>
    <submittedName>
        <fullName evidence="3">Uncharacterized protein</fullName>
    </submittedName>
</protein>
<organism evidence="3 4">
    <name type="scientific">Clathrus columnatus</name>
    <dbReference type="NCBI Taxonomy" id="1419009"/>
    <lineage>
        <taxon>Eukaryota</taxon>
        <taxon>Fungi</taxon>
        <taxon>Dikarya</taxon>
        <taxon>Basidiomycota</taxon>
        <taxon>Agaricomycotina</taxon>
        <taxon>Agaricomycetes</taxon>
        <taxon>Phallomycetidae</taxon>
        <taxon>Phallales</taxon>
        <taxon>Clathraceae</taxon>
        <taxon>Clathrus</taxon>
    </lineage>
</organism>
<evidence type="ECO:0000313" key="4">
    <source>
        <dbReference type="Proteomes" id="UP001050691"/>
    </source>
</evidence>
<dbReference type="EMBL" id="BPWL01000011">
    <property type="protein sequence ID" value="GJJ15441.1"/>
    <property type="molecule type" value="Genomic_DNA"/>
</dbReference>
<sequence>MFLATLGIQLYAPFGISLISNILIALSDVLAFIIVWGLWKLKLSAGIQNNKDIVTLLLQQGTLRFSFVLVITAAAIILSQVGFPGSVFFGFQNVLSTLLLCKFTIAVRQRNSENRGFDQSSLPTPSFQQNPGFRSTPLSRLQESIISEMGERNQLDQVDNPHSEERDSL</sequence>
<feature type="region of interest" description="Disordered" evidence="1">
    <location>
        <begin position="149"/>
        <end position="169"/>
    </location>
</feature>
<feature type="transmembrane region" description="Helical" evidence="2">
    <location>
        <begin position="62"/>
        <end position="81"/>
    </location>
</feature>
<accession>A0AAV5ASX5</accession>